<dbReference type="EMBL" id="JACGWK010000002">
    <property type="protein sequence ID" value="KAL0370475.1"/>
    <property type="molecule type" value="Genomic_DNA"/>
</dbReference>
<evidence type="ECO:0000313" key="3">
    <source>
        <dbReference type="EMBL" id="KAL0370475.1"/>
    </source>
</evidence>
<dbReference type="InterPro" id="IPR008906">
    <property type="entry name" value="HATC_C_dom"/>
</dbReference>
<name>A0AAW2QRG1_9LAMI</name>
<dbReference type="SUPFAM" id="SSF53098">
    <property type="entry name" value="Ribonuclease H-like"/>
    <property type="match status" value="1"/>
</dbReference>
<sequence length="483" mass="54651">MLKSSIRDKNGTLLDEGIKEKAVTLRRKEALINAVKEDRLYGDIPNINVDSSDKDNDGIDEYGMSSLERKQMKQAMAESRYTGYVEDELRRNPSRGHYGGSSKGSTSAAKRGISQSYGVKSGVEMPSTGFDPHMFPSSKKTIKGMLSKEGMKKVDSGPYIQSMIDTIVEVGPGVKRPSGYQIGAHCIDLMLEDIGKMRSLKTTIDEAKRITSFIYNSDKIVNLMKIYTKDRELLRLIMLFVDKLGEFRSPLARQAVSTSLPAQWWYNYGDEAPNLRKITVKVLSQTCASSGCERHWSTWSLIHTKLRNRLATEKLHKLVYAHYNMRLIVRNLMYQREDDDYYNPIDLNHIFHDNDILEEWTREAEEPMLPENDLDWLDEEGRMDNVPNDEDDDASLPLSRWSVPQSSRLSLNVIWLPFSFDETCLPFSFDDRGTDQRDNGSETSSSSFGTLSIRPSSSNQSKSFLGNIGSSASLVHSSNISLS</sequence>
<dbReference type="GO" id="GO:0046983">
    <property type="term" value="F:protein dimerization activity"/>
    <property type="evidence" value="ECO:0007669"/>
    <property type="project" value="InterPro"/>
</dbReference>
<reference evidence="3" key="1">
    <citation type="submission" date="2020-06" db="EMBL/GenBank/DDBJ databases">
        <authorList>
            <person name="Li T."/>
            <person name="Hu X."/>
            <person name="Zhang T."/>
            <person name="Song X."/>
            <person name="Zhang H."/>
            <person name="Dai N."/>
            <person name="Sheng W."/>
            <person name="Hou X."/>
            <person name="Wei L."/>
        </authorList>
    </citation>
    <scope>NUCLEOTIDE SEQUENCE</scope>
    <source>
        <strain evidence="3">G01</strain>
        <tissue evidence="3">Leaf</tissue>
    </source>
</reference>
<feature type="region of interest" description="Disordered" evidence="1">
    <location>
        <begin position="371"/>
        <end position="397"/>
    </location>
</feature>
<comment type="caution">
    <text evidence="3">The sequence shown here is derived from an EMBL/GenBank/DDBJ whole genome shotgun (WGS) entry which is preliminary data.</text>
</comment>
<dbReference type="PANTHER" id="PTHR32166:SF123">
    <property type="entry name" value="BED-TYPE DOMAIN-CONTAINING PROTEIN"/>
    <property type="match status" value="1"/>
</dbReference>
<feature type="compositionally biased region" description="Low complexity" evidence="1">
    <location>
        <begin position="103"/>
        <end position="112"/>
    </location>
</feature>
<dbReference type="PANTHER" id="PTHR32166">
    <property type="entry name" value="OSJNBA0013A04.12 PROTEIN"/>
    <property type="match status" value="1"/>
</dbReference>
<evidence type="ECO:0000256" key="1">
    <source>
        <dbReference type="SAM" id="MobiDB-lite"/>
    </source>
</evidence>
<feature type="region of interest" description="Disordered" evidence="1">
    <location>
        <begin position="85"/>
        <end position="113"/>
    </location>
</feature>
<gene>
    <name evidence="3" type="ORF">Sangu_0365600</name>
</gene>
<evidence type="ECO:0000259" key="2">
    <source>
        <dbReference type="Pfam" id="PF05699"/>
    </source>
</evidence>
<dbReference type="Pfam" id="PF05699">
    <property type="entry name" value="Dimer_Tnp_hAT"/>
    <property type="match status" value="1"/>
</dbReference>
<organism evidence="3">
    <name type="scientific">Sesamum angustifolium</name>
    <dbReference type="NCBI Taxonomy" id="2727405"/>
    <lineage>
        <taxon>Eukaryota</taxon>
        <taxon>Viridiplantae</taxon>
        <taxon>Streptophyta</taxon>
        <taxon>Embryophyta</taxon>
        <taxon>Tracheophyta</taxon>
        <taxon>Spermatophyta</taxon>
        <taxon>Magnoliopsida</taxon>
        <taxon>eudicotyledons</taxon>
        <taxon>Gunneridae</taxon>
        <taxon>Pentapetalae</taxon>
        <taxon>asterids</taxon>
        <taxon>lamiids</taxon>
        <taxon>Lamiales</taxon>
        <taxon>Pedaliaceae</taxon>
        <taxon>Sesamum</taxon>
    </lineage>
</organism>
<proteinExistence type="predicted"/>
<protein>
    <recommendedName>
        <fullName evidence="2">HAT C-terminal dimerisation domain-containing protein</fullName>
    </recommendedName>
</protein>
<reference evidence="3" key="2">
    <citation type="journal article" date="2024" name="Plant">
        <title>Genomic evolution and insights into agronomic trait innovations of Sesamum species.</title>
        <authorList>
            <person name="Miao H."/>
            <person name="Wang L."/>
            <person name="Qu L."/>
            <person name="Liu H."/>
            <person name="Sun Y."/>
            <person name="Le M."/>
            <person name="Wang Q."/>
            <person name="Wei S."/>
            <person name="Zheng Y."/>
            <person name="Lin W."/>
            <person name="Duan Y."/>
            <person name="Cao H."/>
            <person name="Xiong S."/>
            <person name="Wang X."/>
            <person name="Wei L."/>
            <person name="Li C."/>
            <person name="Ma Q."/>
            <person name="Ju M."/>
            <person name="Zhao R."/>
            <person name="Li G."/>
            <person name="Mu C."/>
            <person name="Tian Q."/>
            <person name="Mei H."/>
            <person name="Zhang T."/>
            <person name="Gao T."/>
            <person name="Zhang H."/>
        </authorList>
    </citation>
    <scope>NUCLEOTIDE SEQUENCE</scope>
    <source>
        <strain evidence="3">G01</strain>
    </source>
</reference>
<accession>A0AAW2QRG1</accession>
<feature type="domain" description="HAT C-terminal dimerisation" evidence="2">
    <location>
        <begin position="255"/>
        <end position="325"/>
    </location>
</feature>
<dbReference type="AlphaFoldDB" id="A0AAW2QRG1"/>
<feature type="compositionally biased region" description="Basic and acidic residues" evidence="1">
    <location>
        <begin position="430"/>
        <end position="440"/>
    </location>
</feature>
<feature type="region of interest" description="Disordered" evidence="1">
    <location>
        <begin position="430"/>
        <end position="458"/>
    </location>
</feature>
<dbReference type="InterPro" id="IPR012337">
    <property type="entry name" value="RNaseH-like_sf"/>
</dbReference>
<feature type="compositionally biased region" description="Low complexity" evidence="1">
    <location>
        <begin position="441"/>
        <end position="452"/>
    </location>
</feature>